<gene>
    <name evidence="9" type="ORF">BCR33DRAFT_666090</name>
</gene>
<evidence type="ECO:0000256" key="4">
    <source>
        <dbReference type="ARBA" id="ARBA00022840"/>
    </source>
</evidence>
<comment type="similarity">
    <text evidence="6">Belongs to the AAA ATPase family.</text>
</comment>
<protein>
    <submittedName>
        <fullName evidence="9">AAA-domain-containing protein</fullName>
    </submittedName>
</protein>
<evidence type="ECO:0000256" key="7">
    <source>
        <dbReference type="SAM" id="MobiDB-lite"/>
    </source>
</evidence>
<organism evidence="9 10">
    <name type="scientific">Rhizoclosmatium globosum</name>
    <dbReference type="NCBI Taxonomy" id="329046"/>
    <lineage>
        <taxon>Eukaryota</taxon>
        <taxon>Fungi</taxon>
        <taxon>Fungi incertae sedis</taxon>
        <taxon>Chytridiomycota</taxon>
        <taxon>Chytridiomycota incertae sedis</taxon>
        <taxon>Chytridiomycetes</taxon>
        <taxon>Chytridiales</taxon>
        <taxon>Chytriomycetaceae</taxon>
        <taxon>Rhizoclosmatium</taxon>
    </lineage>
</organism>
<evidence type="ECO:0000256" key="2">
    <source>
        <dbReference type="ARBA" id="ARBA00022741"/>
    </source>
</evidence>
<dbReference type="InterPro" id="IPR003593">
    <property type="entry name" value="AAA+_ATPase"/>
</dbReference>
<feature type="region of interest" description="Disordered" evidence="7">
    <location>
        <begin position="278"/>
        <end position="302"/>
    </location>
</feature>
<evidence type="ECO:0000256" key="3">
    <source>
        <dbReference type="ARBA" id="ARBA00022787"/>
    </source>
</evidence>
<dbReference type="InterPro" id="IPR003959">
    <property type="entry name" value="ATPase_AAA_core"/>
</dbReference>
<keyword evidence="10" id="KW-1185">Reference proteome</keyword>
<evidence type="ECO:0000313" key="10">
    <source>
        <dbReference type="Proteomes" id="UP000193642"/>
    </source>
</evidence>
<accession>A0A1Y2B7S6</accession>
<evidence type="ECO:0000256" key="1">
    <source>
        <dbReference type="ARBA" id="ARBA00004572"/>
    </source>
</evidence>
<dbReference type="Pfam" id="PF17862">
    <property type="entry name" value="AAA_lid_3"/>
    <property type="match status" value="1"/>
</dbReference>
<feature type="domain" description="AAA+ ATPase" evidence="8">
    <location>
        <begin position="25"/>
        <end position="161"/>
    </location>
</feature>
<dbReference type="SUPFAM" id="SSF52540">
    <property type="entry name" value="P-loop containing nucleoside triphosphate hydrolases"/>
    <property type="match status" value="1"/>
</dbReference>
<evidence type="ECO:0000313" key="9">
    <source>
        <dbReference type="EMBL" id="ORY30892.1"/>
    </source>
</evidence>
<dbReference type="PANTHER" id="PTHR45644:SF56">
    <property type="entry name" value="AAA ATPASE, PUTATIVE (AFU_ORTHOLOGUE AFUA_2G12920)-RELATED"/>
    <property type="match status" value="1"/>
</dbReference>
<dbReference type="SMART" id="SM00382">
    <property type="entry name" value="AAA"/>
    <property type="match status" value="1"/>
</dbReference>
<dbReference type="Gene3D" id="1.10.8.60">
    <property type="match status" value="1"/>
</dbReference>
<dbReference type="InterPro" id="IPR041569">
    <property type="entry name" value="AAA_lid_3"/>
</dbReference>
<keyword evidence="2 6" id="KW-0547">Nucleotide-binding</keyword>
<proteinExistence type="inferred from homology"/>
<dbReference type="STRING" id="329046.A0A1Y2B7S6"/>
<dbReference type="AlphaFoldDB" id="A0A1Y2B7S6"/>
<sequence length="302" mass="33044">MLQTLVTLPLLRPDLFQTGILAKHSIAGVLLFGPPGTGKTMLAKAAAKSSGANFMSVSLSDIFDKYVGEGEKNVRAIFTLARKLAPCIVFLDEVDALFGTRRSSETSSSKREIINEFMTEWDGLTSSNKSITILGATNRPFDLDDAILRRMPRRVLIDLPTPAQRLAILKSHLKDDILSPTLSLDSIVEKTPLYSGSDLKNLCIAASLTSVKEHILRTSLPTSSTSEILSKMNEIEDWNTIPTTAGHFEQALKEVPPSLTDEMQTLVELRKWDEMYGDGGGKGKKKNAKAGWGFTPAPPLKK</sequence>
<dbReference type="PANTHER" id="PTHR45644">
    <property type="entry name" value="AAA ATPASE, PUTATIVE (AFU_ORTHOLOGUE AFUA_2G12920)-RELATED-RELATED"/>
    <property type="match status" value="1"/>
</dbReference>
<evidence type="ECO:0000259" key="8">
    <source>
        <dbReference type="SMART" id="SM00382"/>
    </source>
</evidence>
<reference evidence="9 10" key="1">
    <citation type="submission" date="2016-07" db="EMBL/GenBank/DDBJ databases">
        <title>Pervasive Adenine N6-methylation of Active Genes in Fungi.</title>
        <authorList>
            <consortium name="DOE Joint Genome Institute"/>
            <person name="Mondo S.J."/>
            <person name="Dannebaum R.O."/>
            <person name="Kuo R.C."/>
            <person name="Labutti K."/>
            <person name="Haridas S."/>
            <person name="Kuo A."/>
            <person name="Salamov A."/>
            <person name="Ahrendt S.R."/>
            <person name="Lipzen A."/>
            <person name="Sullivan W."/>
            <person name="Andreopoulos W.B."/>
            <person name="Clum A."/>
            <person name="Lindquist E."/>
            <person name="Daum C."/>
            <person name="Ramamoorthy G.K."/>
            <person name="Gryganskyi A."/>
            <person name="Culley D."/>
            <person name="Magnuson J.K."/>
            <person name="James T.Y."/>
            <person name="O'Malley M.A."/>
            <person name="Stajich J.E."/>
            <person name="Spatafora J.W."/>
            <person name="Visel A."/>
            <person name="Grigoriev I.V."/>
        </authorList>
    </citation>
    <scope>NUCLEOTIDE SEQUENCE [LARGE SCALE GENOMIC DNA]</scope>
    <source>
        <strain evidence="9 10">JEL800</strain>
    </source>
</reference>
<dbReference type="PROSITE" id="PS00674">
    <property type="entry name" value="AAA"/>
    <property type="match status" value="1"/>
</dbReference>
<dbReference type="GO" id="GO:0005524">
    <property type="term" value="F:ATP binding"/>
    <property type="evidence" value="ECO:0007669"/>
    <property type="project" value="UniProtKB-KW"/>
</dbReference>
<keyword evidence="3" id="KW-1000">Mitochondrion outer membrane</keyword>
<comment type="subcellular location">
    <subcellularLocation>
        <location evidence="1">Mitochondrion outer membrane</location>
        <topology evidence="1">Single-pass membrane protein</topology>
    </subcellularLocation>
</comment>
<name>A0A1Y2B7S6_9FUNG</name>
<dbReference type="InterPro" id="IPR051701">
    <property type="entry name" value="Mito_OM_Translocase_MSP1"/>
</dbReference>
<keyword evidence="3" id="KW-0472">Membrane</keyword>
<keyword evidence="4 6" id="KW-0067">ATP-binding</keyword>
<evidence type="ECO:0000256" key="5">
    <source>
        <dbReference type="ARBA" id="ARBA00023128"/>
    </source>
</evidence>
<dbReference type="Proteomes" id="UP000193642">
    <property type="component" value="Unassembled WGS sequence"/>
</dbReference>
<dbReference type="InterPro" id="IPR027417">
    <property type="entry name" value="P-loop_NTPase"/>
</dbReference>
<dbReference type="EMBL" id="MCGO01000080">
    <property type="protein sequence ID" value="ORY30892.1"/>
    <property type="molecule type" value="Genomic_DNA"/>
</dbReference>
<comment type="caution">
    <text evidence="9">The sequence shown here is derived from an EMBL/GenBank/DDBJ whole genome shotgun (WGS) entry which is preliminary data.</text>
</comment>
<dbReference type="GO" id="GO:0005741">
    <property type="term" value="C:mitochondrial outer membrane"/>
    <property type="evidence" value="ECO:0007669"/>
    <property type="project" value="UniProtKB-SubCell"/>
</dbReference>
<dbReference type="OrthoDB" id="39734at2759"/>
<dbReference type="Pfam" id="PF00004">
    <property type="entry name" value="AAA"/>
    <property type="match status" value="1"/>
</dbReference>
<keyword evidence="5" id="KW-0496">Mitochondrion</keyword>
<dbReference type="Gene3D" id="3.40.50.300">
    <property type="entry name" value="P-loop containing nucleotide triphosphate hydrolases"/>
    <property type="match status" value="1"/>
</dbReference>
<dbReference type="GO" id="GO:0016887">
    <property type="term" value="F:ATP hydrolysis activity"/>
    <property type="evidence" value="ECO:0007669"/>
    <property type="project" value="InterPro"/>
</dbReference>
<dbReference type="InterPro" id="IPR003960">
    <property type="entry name" value="ATPase_AAA_CS"/>
</dbReference>
<evidence type="ECO:0000256" key="6">
    <source>
        <dbReference type="RuleBase" id="RU003651"/>
    </source>
</evidence>